<sequence length="91" mass="9874">MSGIKATYTFHGKVVHAFESFPSADEASNEYNALPGNEKLNHSFSGKVDGGKPVPELKSSGPYAAMVTAIKRAKEDSEKFLKDRIESPSNK</sequence>
<proteinExistence type="predicted"/>
<comment type="caution">
    <text evidence="1">The sequence shown here is derived from an EMBL/GenBank/DDBJ whole genome shotgun (WGS) entry which is preliminary data.</text>
</comment>
<dbReference type="Proteomes" id="UP000294530">
    <property type="component" value="Unassembled WGS sequence"/>
</dbReference>
<dbReference type="EMBL" id="SHOA02000013">
    <property type="protein sequence ID" value="TDH65603.1"/>
    <property type="molecule type" value="Genomic_DNA"/>
</dbReference>
<dbReference type="KEGG" id="blac:94351675"/>
<keyword evidence="2" id="KW-1185">Reference proteome</keyword>
<accession>A0A976FF65</accession>
<evidence type="ECO:0000313" key="1">
    <source>
        <dbReference type="EMBL" id="TDH65603.1"/>
    </source>
</evidence>
<gene>
    <name evidence="1" type="ORF">CCR75_007948</name>
</gene>
<protein>
    <submittedName>
        <fullName evidence="1">Uncharacterized protein</fullName>
    </submittedName>
</protein>
<dbReference type="RefSeq" id="XP_067815102.1">
    <property type="nucleotide sequence ID" value="XM_067966004.1"/>
</dbReference>
<evidence type="ECO:0000313" key="2">
    <source>
        <dbReference type="Proteomes" id="UP000294530"/>
    </source>
</evidence>
<organism evidence="1 2">
    <name type="scientific">Bremia lactucae</name>
    <name type="common">Lettuce downy mildew</name>
    <dbReference type="NCBI Taxonomy" id="4779"/>
    <lineage>
        <taxon>Eukaryota</taxon>
        <taxon>Sar</taxon>
        <taxon>Stramenopiles</taxon>
        <taxon>Oomycota</taxon>
        <taxon>Peronosporomycetes</taxon>
        <taxon>Peronosporales</taxon>
        <taxon>Peronosporaceae</taxon>
        <taxon>Bremia</taxon>
    </lineage>
</organism>
<reference evidence="1 2" key="1">
    <citation type="journal article" date="2021" name="Genome Biol.">
        <title>AFLAP: assembly-free linkage analysis pipeline using k-mers from genome sequencing data.</title>
        <authorList>
            <person name="Fletcher K."/>
            <person name="Zhang L."/>
            <person name="Gil J."/>
            <person name="Han R."/>
            <person name="Cavanaugh K."/>
            <person name="Michelmore R."/>
        </authorList>
    </citation>
    <scope>NUCLEOTIDE SEQUENCE [LARGE SCALE GENOMIC DNA]</scope>
    <source>
        <strain evidence="1 2">SF5</strain>
    </source>
</reference>
<dbReference type="AlphaFoldDB" id="A0A976FF65"/>
<dbReference type="GeneID" id="94351675"/>
<name>A0A976FF65_BRELC</name>